<gene>
    <name evidence="2" type="ORF">PR048_019140</name>
</gene>
<evidence type="ECO:0000313" key="2">
    <source>
        <dbReference type="EMBL" id="KAJ8878562.1"/>
    </source>
</evidence>
<protein>
    <submittedName>
        <fullName evidence="2">Uncharacterized protein</fullName>
    </submittedName>
</protein>
<feature type="region of interest" description="Disordered" evidence="1">
    <location>
        <begin position="371"/>
        <end position="393"/>
    </location>
</feature>
<keyword evidence="3" id="KW-1185">Reference proteome</keyword>
<accession>A0ABQ9H2S3</accession>
<proteinExistence type="predicted"/>
<dbReference type="EMBL" id="JARBHB010000007">
    <property type="protein sequence ID" value="KAJ8878562.1"/>
    <property type="molecule type" value="Genomic_DNA"/>
</dbReference>
<organism evidence="2 3">
    <name type="scientific">Dryococelus australis</name>
    <dbReference type="NCBI Taxonomy" id="614101"/>
    <lineage>
        <taxon>Eukaryota</taxon>
        <taxon>Metazoa</taxon>
        <taxon>Ecdysozoa</taxon>
        <taxon>Arthropoda</taxon>
        <taxon>Hexapoda</taxon>
        <taxon>Insecta</taxon>
        <taxon>Pterygota</taxon>
        <taxon>Neoptera</taxon>
        <taxon>Polyneoptera</taxon>
        <taxon>Phasmatodea</taxon>
        <taxon>Verophasmatodea</taxon>
        <taxon>Anareolatae</taxon>
        <taxon>Phasmatidae</taxon>
        <taxon>Eurycanthinae</taxon>
        <taxon>Dryococelus</taxon>
    </lineage>
</organism>
<dbReference type="Proteomes" id="UP001159363">
    <property type="component" value="Chromosome 6"/>
</dbReference>
<evidence type="ECO:0000313" key="3">
    <source>
        <dbReference type="Proteomes" id="UP001159363"/>
    </source>
</evidence>
<reference evidence="2 3" key="1">
    <citation type="submission" date="2023-02" db="EMBL/GenBank/DDBJ databases">
        <title>LHISI_Scaffold_Assembly.</title>
        <authorList>
            <person name="Stuart O.P."/>
            <person name="Cleave R."/>
            <person name="Magrath M.J.L."/>
            <person name="Mikheyev A.S."/>
        </authorList>
    </citation>
    <scope>NUCLEOTIDE SEQUENCE [LARGE SCALE GENOMIC DNA]</scope>
    <source>
        <strain evidence="2">Daus_M_001</strain>
        <tissue evidence="2">Leg muscle</tissue>
    </source>
</reference>
<comment type="caution">
    <text evidence="2">The sequence shown here is derived from an EMBL/GenBank/DDBJ whole genome shotgun (WGS) entry which is preliminary data.</text>
</comment>
<name>A0ABQ9H2S3_9NEOP</name>
<sequence>MAPEIATYYCNNHRVRPLAKTPSTSQRLGTWTPKRHTDIGHCKAEPAAFTTPASFKEGQKNGCVRSSLIDLLDDTASSIKIKSEGLESRRRRNEVDIEQRRCVGGRRRDIPKKTRRPAVASGRFPHAAGNQPRFTWSTSIAEKIMMGNISEVLFRRFLQLWSNGGRVSEVLRGSLLLFHYRSSLSSVDTSIGLTVNHLRRLTFLLFPDIQAKAYKLIKLPSFGDPGRQWVQKLASYNYNHGLGDSKIISGNITLGTGRPREAGEVQVNYYHVMLVMVRAAKQRVYTPEVFRKNNLQPHTRAAADNMADRARRESATSRTCVHNKLHITKATGPGAPCGERLHIGRHKLEWPVAGVVEGIQLGGMNESRTRELTRNHGGNPVKAHRSLTDPPPPLPFPFTQHANGEMGDNLPDARKRMACSKLLNSLPDGAKGKVKRYLVSGQGTRRNSLSGVKNDNRFFPGLHMSTFVPSITSYGYSECQKVRAVRYSNAKSNSIWFERASRKKSSDTRKTPYGRVKLCRERKMNIKAPERVNVVVFTQNKRLCPQHNHAQFLC</sequence>
<evidence type="ECO:0000256" key="1">
    <source>
        <dbReference type="SAM" id="MobiDB-lite"/>
    </source>
</evidence>